<keyword evidence="3" id="KW-1185">Reference proteome</keyword>
<dbReference type="Pfam" id="PF13349">
    <property type="entry name" value="DUF4097"/>
    <property type="match status" value="1"/>
</dbReference>
<evidence type="ECO:0000313" key="3">
    <source>
        <dbReference type="Proteomes" id="UP000634780"/>
    </source>
</evidence>
<evidence type="ECO:0000313" key="2">
    <source>
        <dbReference type="EMBL" id="MBJ3806967.1"/>
    </source>
</evidence>
<accession>A0ABS0X1B2</accession>
<sequence length="279" mass="28473">MPTFETPEPLSVLIGFEIGTARISGGKRLDTVVSVRPSDSREEADVKAAEQVQVTCTNGRLVVAGPKKRSLFGKGVGSIEVSVELPAGSDVQGLAPAGAFSTEGRLGDCRFESASGDIHVAEVGAASLRSDHGDVRVDRATGDVEVDAAGRIDLGNIAGAANIRNHKGDTTLGEVTGELRVQSSEGAIAVGVAHAGVDAKSNNGTIKLGEVARGQITLDAAHGDVEVGIRESSVASVEVNSQTGTVHNSIDAADGPGPGAETVQVRARTGRGDIVIRRA</sequence>
<feature type="domain" description="DUF4097" evidence="1">
    <location>
        <begin position="55"/>
        <end position="251"/>
    </location>
</feature>
<name>A0ABS0X1B2_9ACTN</name>
<comment type="caution">
    <text evidence="2">The sequence shown here is derived from an EMBL/GenBank/DDBJ whole genome shotgun (WGS) entry which is preliminary data.</text>
</comment>
<organism evidence="2 3">
    <name type="scientific">Streptomyces flavofungini</name>
    <dbReference type="NCBI Taxonomy" id="68200"/>
    <lineage>
        <taxon>Bacteria</taxon>
        <taxon>Bacillati</taxon>
        <taxon>Actinomycetota</taxon>
        <taxon>Actinomycetes</taxon>
        <taxon>Kitasatosporales</taxon>
        <taxon>Streptomycetaceae</taxon>
        <taxon>Streptomyces</taxon>
    </lineage>
</organism>
<dbReference type="RefSeq" id="WP_190116003.1">
    <property type="nucleotide sequence ID" value="NZ_BMVR01000005.1"/>
</dbReference>
<proteinExistence type="predicted"/>
<gene>
    <name evidence="2" type="ORF">JGB26_07510</name>
</gene>
<dbReference type="EMBL" id="JAEKOZ010000003">
    <property type="protein sequence ID" value="MBJ3806967.1"/>
    <property type="molecule type" value="Genomic_DNA"/>
</dbReference>
<dbReference type="Proteomes" id="UP000634780">
    <property type="component" value="Unassembled WGS sequence"/>
</dbReference>
<reference evidence="2 3" key="1">
    <citation type="submission" date="2020-12" db="EMBL/GenBank/DDBJ databases">
        <title>Streptomyces typhae sp. nov., a novel endophytic actinomycete isolated from the root of cattail pollen (Typha angustifolia L.).</title>
        <authorList>
            <person name="Peng C."/>
            <person name="Liu C."/>
        </authorList>
    </citation>
    <scope>NUCLEOTIDE SEQUENCE [LARGE SCALE GENOMIC DNA]</scope>
    <source>
        <strain evidence="2 3">JCM 4753</strain>
    </source>
</reference>
<evidence type="ECO:0000259" key="1">
    <source>
        <dbReference type="Pfam" id="PF13349"/>
    </source>
</evidence>
<protein>
    <submittedName>
        <fullName evidence="2">DUF4097 family beta strand repeat protein</fullName>
    </submittedName>
</protein>
<dbReference type="InterPro" id="IPR025164">
    <property type="entry name" value="Toastrack_DUF4097"/>
</dbReference>